<dbReference type="PANTHER" id="PTHR15273:SF5">
    <property type="entry name" value="DAN DOMAIN FAMILY MEMBER 5"/>
    <property type="match status" value="1"/>
</dbReference>
<evidence type="ECO:0000256" key="1">
    <source>
        <dbReference type="ARBA" id="ARBA00004613"/>
    </source>
</evidence>
<feature type="domain" description="CTCK" evidence="7">
    <location>
        <begin position="104"/>
        <end position="190"/>
    </location>
</feature>
<dbReference type="InterPro" id="IPR016860">
    <property type="entry name" value="Cerberus"/>
</dbReference>
<name>A0ABM0RAA0_GALVR</name>
<evidence type="ECO:0000256" key="2">
    <source>
        <dbReference type="ARBA" id="ARBA00007872"/>
    </source>
</evidence>
<comment type="subcellular location">
    <subcellularLocation>
        <location evidence="1 6">Secreted</location>
    </subcellularLocation>
</comment>
<dbReference type="Pfam" id="PF03045">
    <property type="entry name" value="DAN"/>
    <property type="match status" value="1"/>
</dbReference>
<evidence type="ECO:0000313" key="8">
    <source>
        <dbReference type="Proteomes" id="UP000694923"/>
    </source>
</evidence>
<organism evidence="8 9">
    <name type="scientific">Galeopterus variegatus</name>
    <name type="common">Malayan flying lemur</name>
    <name type="synonym">Cynocephalus variegatus</name>
    <dbReference type="NCBI Taxonomy" id="482537"/>
    <lineage>
        <taxon>Eukaryota</taxon>
        <taxon>Metazoa</taxon>
        <taxon>Chordata</taxon>
        <taxon>Craniata</taxon>
        <taxon>Vertebrata</taxon>
        <taxon>Euteleostomi</taxon>
        <taxon>Mammalia</taxon>
        <taxon>Eutheria</taxon>
        <taxon>Euarchontoglires</taxon>
        <taxon>Dermoptera</taxon>
        <taxon>Cynocephalidae</taxon>
        <taxon>Galeopterus</taxon>
    </lineage>
</organism>
<dbReference type="RefSeq" id="XP_008577541.1">
    <property type="nucleotide sequence ID" value="XM_008579319.1"/>
</dbReference>
<dbReference type="PANTHER" id="PTHR15273">
    <property type="entry name" value="DAN DOMAIN FAMILY MEMBER 5"/>
    <property type="match status" value="1"/>
</dbReference>
<keyword evidence="3 6" id="KW-0964">Secreted</keyword>
<dbReference type="InterPro" id="IPR006207">
    <property type="entry name" value="Cys_knot_C"/>
</dbReference>
<feature type="chain" id="PRO_5045015973" evidence="6">
    <location>
        <begin position="24"/>
        <end position="190"/>
    </location>
</feature>
<dbReference type="Gene3D" id="2.10.90.10">
    <property type="entry name" value="Cystine-knot cytokines"/>
    <property type="match status" value="1"/>
</dbReference>
<evidence type="ECO:0000256" key="4">
    <source>
        <dbReference type="ARBA" id="ARBA00022729"/>
    </source>
</evidence>
<keyword evidence="4 6" id="KW-0732">Signal</keyword>
<dbReference type="InterPro" id="IPR029034">
    <property type="entry name" value="Cystine-knot_cytokine"/>
</dbReference>
<feature type="signal peptide" evidence="6">
    <location>
        <begin position="1"/>
        <end position="23"/>
    </location>
</feature>
<evidence type="ECO:0000313" key="9">
    <source>
        <dbReference type="RefSeq" id="XP_008577541.1"/>
    </source>
</evidence>
<dbReference type="InterPro" id="IPR004133">
    <property type="entry name" value="DAN_dom"/>
</dbReference>
<dbReference type="Proteomes" id="UP000694923">
    <property type="component" value="Unplaced"/>
</dbReference>
<evidence type="ECO:0000256" key="3">
    <source>
        <dbReference type="ARBA" id="ARBA00022525"/>
    </source>
</evidence>
<reference evidence="9" key="1">
    <citation type="submission" date="2025-08" db="UniProtKB">
        <authorList>
            <consortium name="RefSeq"/>
        </authorList>
    </citation>
    <scope>IDENTIFICATION</scope>
</reference>
<evidence type="ECO:0000256" key="5">
    <source>
        <dbReference type="ARBA" id="ARBA00023157"/>
    </source>
</evidence>
<evidence type="ECO:0000256" key="6">
    <source>
        <dbReference type="PIRNR" id="PIRNR027807"/>
    </source>
</evidence>
<evidence type="ECO:0000259" key="7">
    <source>
        <dbReference type="SMART" id="SM00041"/>
    </source>
</evidence>
<comment type="similarity">
    <text evidence="2 6">Belongs to the DAN family.</text>
</comment>
<dbReference type="SMART" id="SM00041">
    <property type="entry name" value="CT"/>
    <property type="match status" value="1"/>
</dbReference>
<protein>
    <submittedName>
        <fullName evidence="9">DAN domain family member 5</fullName>
    </submittedName>
</protein>
<keyword evidence="5" id="KW-1015">Disulfide bond</keyword>
<sequence length="190" mass="20356">MLLGRLTPLLSLLVGTWLPTGSGRPGPWAPPPQSWAAANQTRALGQGTPAPLVLASALSSWKAFLGLQKTRRLGIGGLQHRQKEATTVSLPLDPREVTQENCKAVPFTQVLSLPGCTAVRLRNHLCFGHCSSLYVPSSDPTSLVLCNSCVPARKRWAPVVLWCGVGSPASRRRVKTSTVLVERCTCSPKA</sequence>
<gene>
    <name evidence="9" type="primary">DAND5</name>
</gene>
<keyword evidence="8" id="KW-1185">Reference proteome</keyword>
<proteinExistence type="inferred from homology"/>
<dbReference type="GeneID" id="103595818"/>
<accession>A0ABM0RAA0</accession>
<dbReference type="PIRSF" id="PIRSF027807">
    <property type="entry name" value="Cerberus"/>
    <property type="match status" value="1"/>
</dbReference>